<reference evidence="2" key="1">
    <citation type="submission" date="2021-03" db="EMBL/GenBank/DDBJ databases">
        <title>Draft genome sequence of rust myrtle Austropuccinia psidii MF-1, a brazilian biotype.</title>
        <authorList>
            <person name="Quecine M.C."/>
            <person name="Pachon D.M.R."/>
            <person name="Bonatelli M.L."/>
            <person name="Correr F.H."/>
            <person name="Franceschini L.M."/>
            <person name="Leite T.F."/>
            <person name="Margarido G.R.A."/>
            <person name="Almeida C.A."/>
            <person name="Ferrarezi J.A."/>
            <person name="Labate C.A."/>
        </authorList>
    </citation>
    <scope>NUCLEOTIDE SEQUENCE</scope>
    <source>
        <strain evidence="2">MF-1</strain>
    </source>
</reference>
<evidence type="ECO:0000313" key="3">
    <source>
        <dbReference type="Proteomes" id="UP000765509"/>
    </source>
</evidence>
<dbReference type="Proteomes" id="UP000765509">
    <property type="component" value="Unassembled WGS sequence"/>
</dbReference>
<dbReference type="Pfam" id="PF07727">
    <property type="entry name" value="RVT_2"/>
    <property type="match status" value="1"/>
</dbReference>
<dbReference type="AlphaFoldDB" id="A0A9Q3IKQ4"/>
<sequence length="183" mass="21696">MLQYYDTWASVGCNENFKVILSLAGKFAYIPYQFEIETAFLNGEMDALVYVKQDKGYEANGKESWVWRLRKSFYGEKQAPRMWKSRLTSILKRLKFPNSQSDEPLFINSGRSMLLHVHVDDRFVISKSEKDILTFLNNLNSFLKLKFKKKPTQYLGYNLDWTRNMLEIDQVDLIAKFFQQFKL</sequence>
<comment type="caution">
    <text evidence="2">The sequence shown here is derived from an EMBL/GenBank/DDBJ whole genome shotgun (WGS) entry which is preliminary data.</text>
</comment>
<dbReference type="EMBL" id="AVOT02049249">
    <property type="protein sequence ID" value="MBW0544422.1"/>
    <property type="molecule type" value="Genomic_DNA"/>
</dbReference>
<dbReference type="InterPro" id="IPR043502">
    <property type="entry name" value="DNA/RNA_pol_sf"/>
</dbReference>
<dbReference type="InterPro" id="IPR013103">
    <property type="entry name" value="RVT_2"/>
</dbReference>
<protein>
    <recommendedName>
        <fullName evidence="1">Reverse transcriptase Ty1/copia-type domain-containing protein</fullName>
    </recommendedName>
</protein>
<keyword evidence="3" id="KW-1185">Reference proteome</keyword>
<proteinExistence type="predicted"/>
<accession>A0A9Q3IKQ4</accession>
<evidence type="ECO:0000313" key="2">
    <source>
        <dbReference type="EMBL" id="MBW0544422.1"/>
    </source>
</evidence>
<dbReference type="OrthoDB" id="8022849at2759"/>
<name>A0A9Q3IKQ4_9BASI</name>
<organism evidence="2 3">
    <name type="scientific">Austropuccinia psidii MF-1</name>
    <dbReference type="NCBI Taxonomy" id="1389203"/>
    <lineage>
        <taxon>Eukaryota</taxon>
        <taxon>Fungi</taxon>
        <taxon>Dikarya</taxon>
        <taxon>Basidiomycota</taxon>
        <taxon>Pucciniomycotina</taxon>
        <taxon>Pucciniomycetes</taxon>
        <taxon>Pucciniales</taxon>
        <taxon>Sphaerophragmiaceae</taxon>
        <taxon>Austropuccinia</taxon>
    </lineage>
</organism>
<evidence type="ECO:0000259" key="1">
    <source>
        <dbReference type="Pfam" id="PF07727"/>
    </source>
</evidence>
<feature type="domain" description="Reverse transcriptase Ty1/copia-type" evidence="1">
    <location>
        <begin position="3"/>
        <end position="183"/>
    </location>
</feature>
<gene>
    <name evidence="2" type="ORF">O181_084137</name>
</gene>
<dbReference type="SUPFAM" id="SSF56672">
    <property type="entry name" value="DNA/RNA polymerases"/>
    <property type="match status" value="1"/>
</dbReference>